<feature type="region of interest" description="Disordered" evidence="8">
    <location>
        <begin position="318"/>
        <end position="381"/>
    </location>
</feature>
<dbReference type="EMBL" id="AP022610">
    <property type="protein sequence ID" value="BBZ28135.1"/>
    <property type="molecule type" value="Genomic_DNA"/>
</dbReference>
<evidence type="ECO:0000256" key="3">
    <source>
        <dbReference type="ARBA" id="ARBA00022679"/>
    </source>
</evidence>
<feature type="domain" description="Protein kinase" evidence="9">
    <location>
        <begin position="20"/>
        <end position="284"/>
    </location>
</feature>
<dbReference type="GO" id="GO:0004674">
    <property type="term" value="F:protein serine/threonine kinase activity"/>
    <property type="evidence" value="ECO:0007669"/>
    <property type="project" value="UniProtKB-KW"/>
</dbReference>
<evidence type="ECO:0000256" key="5">
    <source>
        <dbReference type="ARBA" id="ARBA00022777"/>
    </source>
</evidence>
<evidence type="ECO:0000256" key="7">
    <source>
        <dbReference type="PROSITE-ProRule" id="PRU10141"/>
    </source>
</evidence>
<dbReference type="AlphaFoldDB" id="A0A7I7XG91"/>
<evidence type="ECO:0000256" key="6">
    <source>
        <dbReference type="ARBA" id="ARBA00022840"/>
    </source>
</evidence>
<feature type="compositionally biased region" description="Basic residues" evidence="8">
    <location>
        <begin position="368"/>
        <end position="381"/>
    </location>
</feature>
<evidence type="ECO:0000256" key="4">
    <source>
        <dbReference type="ARBA" id="ARBA00022741"/>
    </source>
</evidence>
<dbReference type="Gene3D" id="3.30.200.20">
    <property type="entry name" value="Phosphorylase Kinase, domain 1"/>
    <property type="match status" value="1"/>
</dbReference>
<proteinExistence type="predicted"/>
<organism evidence="10 11">
    <name type="scientific">Mycolicibacterium madagascariense</name>
    <dbReference type="NCBI Taxonomy" id="212765"/>
    <lineage>
        <taxon>Bacteria</taxon>
        <taxon>Bacillati</taxon>
        <taxon>Actinomycetota</taxon>
        <taxon>Actinomycetes</taxon>
        <taxon>Mycobacteriales</taxon>
        <taxon>Mycobacteriaceae</taxon>
        <taxon>Mycolicibacterium</taxon>
    </lineage>
</organism>
<evidence type="ECO:0000256" key="8">
    <source>
        <dbReference type="SAM" id="MobiDB-lite"/>
    </source>
</evidence>
<dbReference type="InterPro" id="IPR011009">
    <property type="entry name" value="Kinase-like_dom_sf"/>
</dbReference>
<keyword evidence="6 7" id="KW-0067">ATP-binding</keyword>
<dbReference type="PANTHER" id="PTHR43289">
    <property type="entry name" value="MITOGEN-ACTIVATED PROTEIN KINASE KINASE KINASE 20-RELATED"/>
    <property type="match status" value="1"/>
</dbReference>
<dbReference type="PROSITE" id="PS00108">
    <property type="entry name" value="PROTEIN_KINASE_ST"/>
    <property type="match status" value="1"/>
</dbReference>
<dbReference type="PROSITE" id="PS00107">
    <property type="entry name" value="PROTEIN_KINASE_ATP"/>
    <property type="match status" value="1"/>
</dbReference>
<name>A0A7I7XG91_9MYCO</name>
<feature type="compositionally biased region" description="Low complexity" evidence="8">
    <location>
        <begin position="347"/>
        <end position="363"/>
    </location>
</feature>
<dbReference type="GO" id="GO:0080090">
    <property type="term" value="P:regulation of primary metabolic process"/>
    <property type="evidence" value="ECO:0007669"/>
    <property type="project" value="UniProtKB-ARBA"/>
</dbReference>
<dbReference type="GO" id="GO:0005524">
    <property type="term" value="F:ATP binding"/>
    <property type="evidence" value="ECO:0007669"/>
    <property type="project" value="UniProtKB-UniRule"/>
</dbReference>
<feature type="binding site" evidence="7">
    <location>
        <position position="49"/>
    </location>
    <ligand>
        <name>ATP</name>
        <dbReference type="ChEBI" id="CHEBI:30616"/>
    </ligand>
</feature>
<evidence type="ECO:0000313" key="10">
    <source>
        <dbReference type="EMBL" id="BBZ28135.1"/>
    </source>
</evidence>
<dbReference type="SMART" id="SM00220">
    <property type="entry name" value="S_TKc"/>
    <property type="match status" value="1"/>
</dbReference>
<dbReference type="SUPFAM" id="SSF56112">
    <property type="entry name" value="Protein kinase-like (PK-like)"/>
    <property type="match status" value="1"/>
</dbReference>
<accession>A0A7I7XG91</accession>
<dbReference type="Gene3D" id="1.10.510.10">
    <property type="entry name" value="Transferase(Phosphotransferase) domain 1"/>
    <property type="match status" value="1"/>
</dbReference>
<dbReference type="PROSITE" id="PS50011">
    <property type="entry name" value="PROTEIN_KINASE_DOM"/>
    <property type="match status" value="1"/>
</dbReference>
<dbReference type="CDD" id="cd14014">
    <property type="entry name" value="STKc_PknB_like"/>
    <property type="match status" value="1"/>
</dbReference>
<evidence type="ECO:0000259" key="9">
    <source>
        <dbReference type="PROSITE" id="PS50011"/>
    </source>
</evidence>
<keyword evidence="4 7" id="KW-0547">Nucleotide-binding</keyword>
<dbReference type="InterPro" id="IPR008271">
    <property type="entry name" value="Ser/Thr_kinase_AS"/>
</dbReference>
<dbReference type="InterPro" id="IPR017441">
    <property type="entry name" value="Protein_kinase_ATP_BS"/>
</dbReference>
<protein>
    <recommendedName>
        <fullName evidence="1">non-specific serine/threonine protein kinase</fullName>
        <ecNumber evidence="1">2.7.11.1</ecNumber>
    </recommendedName>
</protein>
<gene>
    <name evidence="10" type="ORF">MMAD_24300</name>
</gene>
<dbReference type="InterPro" id="IPR000719">
    <property type="entry name" value="Prot_kinase_dom"/>
</dbReference>
<feature type="compositionally biased region" description="Pro residues" evidence="8">
    <location>
        <begin position="324"/>
        <end position="335"/>
    </location>
</feature>
<keyword evidence="11" id="KW-1185">Reference proteome</keyword>
<keyword evidence="3" id="KW-0808">Transferase</keyword>
<reference evidence="10 11" key="1">
    <citation type="journal article" date="2019" name="Emerg. Microbes Infect.">
        <title>Comprehensive subspecies identification of 175 nontuberculous mycobacteria species based on 7547 genomic profiles.</title>
        <authorList>
            <person name="Matsumoto Y."/>
            <person name="Kinjo T."/>
            <person name="Motooka D."/>
            <person name="Nabeya D."/>
            <person name="Jung N."/>
            <person name="Uechi K."/>
            <person name="Horii T."/>
            <person name="Iida T."/>
            <person name="Fujita J."/>
            <person name="Nakamura S."/>
        </authorList>
    </citation>
    <scope>NUCLEOTIDE SEQUENCE [LARGE SCALE GENOMIC DNA]</scope>
    <source>
        <strain evidence="10 11">JCM 13574</strain>
    </source>
</reference>
<dbReference type="KEGG" id="mmag:MMAD_24300"/>
<evidence type="ECO:0000256" key="1">
    <source>
        <dbReference type="ARBA" id="ARBA00012513"/>
    </source>
</evidence>
<keyword evidence="2" id="KW-0723">Serine/threonine-protein kinase</keyword>
<dbReference type="EC" id="2.7.11.1" evidence="1"/>
<dbReference type="Pfam" id="PF00069">
    <property type="entry name" value="Pkinase"/>
    <property type="match status" value="1"/>
</dbReference>
<evidence type="ECO:0000256" key="2">
    <source>
        <dbReference type="ARBA" id="ARBA00022527"/>
    </source>
</evidence>
<evidence type="ECO:0000313" key="11">
    <source>
        <dbReference type="Proteomes" id="UP000466517"/>
    </source>
</evidence>
<keyword evidence="5 10" id="KW-0418">Kinase</keyword>
<dbReference type="Proteomes" id="UP000466517">
    <property type="component" value="Chromosome"/>
</dbReference>
<dbReference type="PANTHER" id="PTHR43289:SF6">
    <property type="entry name" value="SERINE_THREONINE-PROTEIN KINASE NEKL-3"/>
    <property type="match status" value="1"/>
</dbReference>
<sequence length="381" mass="39549">MPQGFTVDAMSTGELLCGRYAVRGVLGRGGMAVVRDGWDGRLGRAVAVKSLHPQLVGDAESRRRFAHEARAAAALSHPNIVAVHDSGEHAGVPFIVMERLPGTTLADLIARGPLPQDRVRAILAEVLAALATAHAAGIVHRDVKPGNILFTASGRVKVADFGIAKTVGTDHTVAGQVLGTVAYLSPDRLLGTPATPSDDVYAVGVVGYEALTGRRPFPQDTLGSLSRAIMTERPPALRGDVDPATAAVIERAMAPRADWRFADAEEMRAALTEPSPAPPRSPTLVMTSVPPRRNRRFALLGAGLLAVIVAAAALISDVSDTPTPSTPTPSTPTPDPFATTVAPSVTPSPLTPTITAITPATPSVANPPRKHGHGHARGGEG</sequence>